<keyword evidence="7" id="KW-0325">Glycoprotein</keyword>
<keyword evidence="6 9" id="KW-0472">Membrane</keyword>
<dbReference type="Proteomes" id="UP000770015">
    <property type="component" value="Unassembled WGS sequence"/>
</dbReference>
<accession>A0A9P8VG21</accession>
<feature type="transmembrane region" description="Helical" evidence="9">
    <location>
        <begin position="184"/>
        <end position="201"/>
    </location>
</feature>
<evidence type="ECO:0000259" key="10">
    <source>
        <dbReference type="PROSITE" id="PS51384"/>
    </source>
</evidence>
<feature type="transmembrane region" description="Helical" evidence="9">
    <location>
        <begin position="66"/>
        <end position="84"/>
    </location>
</feature>
<dbReference type="Pfam" id="PF01794">
    <property type="entry name" value="Ferric_reduct"/>
    <property type="match status" value="1"/>
</dbReference>
<feature type="transmembrane region" description="Helical" evidence="9">
    <location>
        <begin position="297"/>
        <end position="318"/>
    </location>
</feature>
<dbReference type="Pfam" id="PF08022">
    <property type="entry name" value="FAD_binding_8"/>
    <property type="match status" value="1"/>
</dbReference>
<keyword evidence="5" id="KW-0406">Ion transport</keyword>
<comment type="subcellular location">
    <subcellularLocation>
        <location evidence="1">Membrane</location>
        <topology evidence="1">Multi-pass membrane protein</topology>
    </subcellularLocation>
</comment>
<name>A0A9P8VG21_9PEZI</name>
<dbReference type="InterPro" id="IPR051410">
    <property type="entry name" value="Ferric/Cupric_Reductase"/>
</dbReference>
<dbReference type="PANTHER" id="PTHR32361">
    <property type="entry name" value="FERRIC/CUPRIC REDUCTASE TRANSMEMBRANE COMPONENT"/>
    <property type="match status" value="1"/>
</dbReference>
<keyword evidence="12" id="KW-1185">Reference proteome</keyword>
<evidence type="ECO:0000256" key="8">
    <source>
        <dbReference type="SAM" id="MobiDB-lite"/>
    </source>
</evidence>
<organism evidence="11 12">
    <name type="scientific">Plectosphaerella plurivora</name>
    <dbReference type="NCBI Taxonomy" id="936078"/>
    <lineage>
        <taxon>Eukaryota</taxon>
        <taxon>Fungi</taxon>
        <taxon>Dikarya</taxon>
        <taxon>Ascomycota</taxon>
        <taxon>Pezizomycotina</taxon>
        <taxon>Sordariomycetes</taxon>
        <taxon>Hypocreomycetidae</taxon>
        <taxon>Glomerellales</taxon>
        <taxon>Plectosphaerellaceae</taxon>
        <taxon>Plectosphaerella</taxon>
    </lineage>
</organism>
<evidence type="ECO:0000256" key="2">
    <source>
        <dbReference type="ARBA" id="ARBA00022448"/>
    </source>
</evidence>
<dbReference type="GO" id="GO:0006826">
    <property type="term" value="P:iron ion transport"/>
    <property type="evidence" value="ECO:0007669"/>
    <property type="project" value="TreeGrafter"/>
</dbReference>
<comment type="caution">
    <text evidence="11">The sequence shown here is derived from an EMBL/GenBank/DDBJ whole genome shotgun (WGS) entry which is preliminary data.</text>
</comment>
<dbReference type="EMBL" id="JAGSXJ010000007">
    <property type="protein sequence ID" value="KAH6689784.1"/>
    <property type="molecule type" value="Genomic_DNA"/>
</dbReference>
<dbReference type="InterPro" id="IPR013112">
    <property type="entry name" value="FAD-bd_8"/>
</dbReference>
<proteinExistence type="predicted"/>
<dbReference type="GO" id="GO:0000293">
    <property type="term" value="F:ferric-chelate reductase activity"/>
    <property type="evidence" value="ECO:0007669"/>
    <property type="project" value="TreeGrafter"/>
</dbReference>
<dbReference type="OrthoDB" id="17725at2759"/>
<feature type="transmembrane region" description="Helical" evidence="9">
    <location>
        <begin position="213"/>
        <end position="232"/>
    </location>
</feature>
<protein>
    <recommendedName>
        <fullName evidence="10">FAD-binding FR-type domain-containing protein</fullName>
    </recommendedName>
</protein>
<dbReference type="AlphaFoldDB" id="A0A9P8VG21"/>
<dbReference type="InterPro" id="IPR039261">
    <property type="entry name" value="FNR_nucleotide-bd"/>
</dbReference>
<dbReference type="InterPro" id="IPR017927">
    <property type="entry name" value="FAD-bd_FR_type"/>
</dbReference>
<feature type="transmembrane region" description="Helical" evidence="9">
    <location>
        <begin position="259"/>
        <end position="277"/>
    </location>
</feature>
<evidence type="ECO:0000256" key="5">
    <source>
        <dbReference type="ARBA" id="ARBA00023065"/>
    </source>
</evidence>
<dbReference type="SFLD" id="SFLDS00052">
    <property type="entry name" value="Ferric_Reductase_Domain"/>
    <property type="match status" value="1"/>
</dbReference>
<dbReference type="InterPro" id="IPR013130">
    <property type="entry name" value="Fe3_Rdtase_TM_dom"/>
</dbReference>
<keyword evidence="4 9" id="KW-1133">Transmembrane helix</keyword>
<keyword evidence="3 9" id="KW-0812">Transmembrane</keyword>
<evidence type="ECO:0000256" key="3">
    <source>
        <dbReference type="ARBA" id="ARBA00022692"/>
    </source>
</evidence>
<dbReference type="PROSITE" id="PS51384">
    <property type="entry name" value="FAD_FR"/>
    <property type="match status" value="1"/>
</dbReference>
<dbReference type="Gene3D" id="3.40.50.80">
    <property type="entry name" value="Nucleotide-binding domain of ferredoxin-NADP reductase (FNR) module"/>
    <property type="match status" value="1"/>
</dbReference>
<dbReference type="CDD" id="cd06186">
    <property type="entry name" value="NOX_Duox_like_FAD_NADP"/>
    <property type="match status" value="1"/>
</dbReference>
<reference evidence="11" key="1">
    <citation type="journal article" date="2021" name="Nat. Commun.">
        <title>Genetic determinants of endophytism in the Arabidopsis root mycobiome.</title>
        <authorList>
            <person name="Mesny F."/>
            <person name="Miyauchi S."/>
            <person name="Thiergart T."/>
            <person name="Pickel B."/>
            <person name="Atanasova L."/>
            <person name="Karlsson M."/>
            <person name="Huettel B."/>
            <person name="Barry K.W."/>
            <person name="Haridas S."/>
            <person name="Chen C."/>
            <person name="Bauer D."/>
            <person name="Andreopoulos W."/>
            <person name="Pangilinan J."/>
            <person name="LaButti K."/>
            <person name="Riley R."/>
            <person name="Lipzen A."/>
            <person name="Clum A."/>
            <person name="Drula E."/>
            <person name="Henrissat B."/>
            <person name="Kohler A."/>
            <person name="Grigoriev I.V."/>
            <person name="Martin F.M."/>
            <person name="Hacquard S."/>
        </authorList>
    </citation>
    <scope>NUCLEOTIDE SEQUENCE</scope>
    <source>
        <strain evidence="11">MPI-SDFR-AT-0117</strain>
    </source>
</reference>
<dbReference type="GO" id="GO:0005886">
    <property type="term" value="C:plasma membrane"/>
    <property type="evidence" value="ECO:0007669"/>
    <property type="project" value="TreeGrafter"/>
</dbReference>
<gene>
    <name evidence="11" type="ORF">F5X68DRAFT_74680</name>
</gene>
<dbReference type="PANTHER" id="PTHR32361:SF9">
    <property type="entry name" value="FERRIC REDUCTASE TRANSMEMBRANE COMPONENT 3-RELATED"/>
    <property type="match status" value="1"/>
</dbReference>
<evidence type="ECO:0000313" key="12">
    <source>
        <dbReference type="Proteomes" id="UP000770015"/>
    </source>
</evidence>
<evidence type="ECO:0000256" key="9">
    <source>
        <dbReference type="SAM" id="Phobius"/>
    </source>
</evidence>
<feature type="transmembrane region" description="Helical" evidence="9">
    <location>
        <begin position="325"/>
        <end position="345"/>
    </location>
</feature>
<dbReference type="GO" id="GO:0015677">
    <property type="term" value="P:copper ion import"/>
    <property type="evidence" value="ECO:0007669"/>
    <property type="project" value="TreeGrafter"/>
</dbReference>
<evidence type="ECO:0000313" key="11">
    <source>
        <dbReference type="EMBL" id="KAH6689784.1"/>
    </source>
</evidence>
<dbReference type="GO" id="GO:0006879">
    <property type="term" value="P:intracellular iron ion homeostasis"/>
    <property type="evidence" value="ECO:0007669"/>
    <property type="project" value="TreeGrafter"/>
</dbReference>
<sequence length="636" mass="69787">MDGPYDLSWLRATLKASFAEPAPDPGFVTSAAAHGGGGGPPLSPAQRAYLLRLITAIREGRTIATSYNKVLVAVLVLLTIRHWTGRYIKARRRAAKLDARAVDLGHAGPSPSSSSSSTLEGTSMPPDAQVAKDLDIDVELVPLLDPSRRPAARRRSLPGTIRSWLAYQPPAIPIINKQLPSNSTSLLVLAFWGLNALYQLYHMPLQPEYSFAFADRAALVFIINLPLLYLLAAKNQPLRLLTGRSYESLNILHRRVGELLCFAAFVHFAGMMLYQLILCPEWFRKRTLLEFLGEPLVLLGLGAFASYELLYFTSLGSFRQRWYELFLASHVILQVAALTFLWLHFHTSKPFVAASLAIFLVDRIVWRMCANTAIVQAGLTVLPDGDTLMVSANWDIPSRTSWWSRMRPKSVTHGWRPTDHVFLSVPILGRSHALQAHPFTIASAAPAGDDTHAWFNLLIRSHSGFTQDLLHYAMRHNSVTARIEGPYGSSQAVTTLQLADEVVLVAGGSGIAVAFPAVWALLMDRAASAASAPAKRVHLLWIMHSDEHRHWVPSHLLDDLVAAGLDLVIPPATAVAGRPDVAAVVGEWLDGAGAAARDVAVMVSGPDELNRLVRNTAARRKSEGVRVNIEVEKFGW</sequence>
<dbReference type="SUPFAM" id="SSF52343">
    <property type="entry name" value="Ferredoxin reductase-like, C-terminal NADP-linked domain"/>
    <property type="match status" value="1"/>
</dbReference>
<feature type="domain" description="FAD-binding FR-type" evidence="10">
    <location>
        <begin position="320"/>
        <end position="493"/>
    </location>
</feature>
<feature type="region of interest" description="Disordered" evidence="8">
    <location>
        <begin position="103"/>
        <end position="125"/>
    </location>
</feature>
<keyword evidence="2" id="KW-0813">Transport</keyword>
<evidence type="ECO:0000256" key="4">
    <source>
        <dbReference type="ARBA" id="ARBA00022989"/>
    </source>
</evidence>
<evidence type="ECO:0000256" key="1">
    <source>
        <dbReference type="ARBA" id="ARBA00004141"/>
    </source>
</evidence>
<evidence type="ECO:0000256" key="6">
    <source>
        <dbReference type="ARBA" id="ARBA00023136"/>
    </source>
</evidence>
<evidence type="ECO:0000256" key="7">
    <source>
        <dbReference type="ARBA" id="ARBA00023180"/>
    </source>
</evidence>